<gene>
    <name evidence="4" type="ORF">MCU_01145</name>
</gene>
<keyword evidence="1" id="KW-0732">Signal</keyword>
<feature type="transmembrane region" description="Helical" evidence="2">
    <location>
        <begin position="39"/>
        <end position="59"/>
    </location>
</feature>
<dbReference type="CDD" id="cd01001">
    <property type="entry name" value="PBP2_HisJ_LAO_like"/>
    <property type="match status" value="1"/>
</dbReference>
<reference evidence="4 5" key="1">
    <citation type="submission" date="2012-03" db="EMBL/GenBank/DDBJ databases">
        <title>The Genome Sequence of Bartonella elizabethae Re6043vi.</title>
        <authorList>
            <consortium name="The Broad Institute Genome Sequencing Platform"/>
            <consortium name="The Broad Institute Genome Sequencing Center for Infectious Disease"/>
            <person name="Feldgarden M."/>
            <person name="Kirby J."/>
            <person name="Kosoy M."/>
            <person name="Birtles R."/>
            <person name="Probert W.S."/>
            <person name="Chiaraviglio L."/>
            <person name="Young S.K."/>
            <person name="Zeng Q."/>
            <person name="Gargeya S."/>
            <person name="Fitzgerald M."/>
            <person name="Haas B."/>
            <person name="Abouelleil A."/>
            <person name="Alvarado L."/>
            <person name="Arachchi H.M."/>
            <person name="Berlin A."/>
            <person name="Chapman S.B."/>
            <person name="Gearin G."/>
            <person name="Goldberg J."/>
            <person name="Griggs A."/>
            <person name="Gujja S."/>
            <person name="Hansen M."/>
            <person name="Heiman D."/>
            <person name="Howarth C."/>
            <person name="Larimer J."/>
            <person name="Lui A."/>
            <person name="MacDonald P.J.P."/>
            <person name="McCowen C."/>
            <person name="Montmayeur A."/>
            <person name="Murphy C."/>
            <person name="Neiman D."/>
            <person name="Pearson M."/>
            <person name="Priest M."/>
            <person name="Roberts A."/>
            <person name="Saif S."/>
            <person name="Shea T."/>
            <person name="Sisk P."/>
            <person name="Stolte C."/>
            <person name="Sykes S."/>
            <person name="Wortman J."/>
            <person name="Nusbaum C."/>
            <person name="Birren B."/>
        </authorList>
    </citation>
    <scope>NUCLEOTIDE SEQUENCE [LARGE SCALE GENOMIC DNA]</scope>
    <source>
        <strain evidence="4 5">Re6043vi</strain>
    </source>
</reference>
<sequence>MKQSGTLSLKNGEEILKIRKPIHVKQLQWYLRYFLLHNLYTLFIRILFVAVGFLFFSYAEAEIAGKLPSFFDSHEHFVQPDTKDITRLRFVTTFDFPPFNFLDQTGHLAGYNIDLLRAICSKLKLEKFCEIEVVPWQELVEHVKNGGAEVIIAGLKETSQTQQDLVFTKSYLRFPARFVASRQLNLDEPISDQLIHLTSGVLSKSIHEKLFHDYFPKAKWQGFKEREELYKALQDHKIDLIFDDGLSLSLWFKHQKSIDCCHFVGGAYMAPQLLGQGMQLAVAKKNEKLIDILNYALKSLEDDGKLAELYLRYFPISFY</sequence>
<evidence type="ECO:0000256" key="1">
    <source>
        <dbReference type="ARBA" id="ARBA00022729"/>
    </source>
</evidence>
<organism evidence="4 5">
    <name type="scientific">Bartonella elizabethae Re6043vi</name>
    <dbReference type="NCBI Taxonomy" id="1094554"/>
    <lineage>
        <taxon>Bacteria</taxon>
        <taxon>Pseudomonadati</taxon>
        <taxon>Pseudomonadota</taxon>
        <taxon>Alphaproteobacteria</taxon>
        <taxon>Hyphomicrobiales</taxon>
        <taxon>Bartonellaceae</taxon>
        <taxon>Bartonella</taxon>
    </lineage>
</organism>
<keyword evidence="2" id="KW-1133">Transmembrane helix</keyword>
<protein>
    <recommendedName>
        <fullName evidence="3">Solute-binding protein family 3/N-terminal domain-containing protein</fullName>
    </recommendedName>
</protein>
<dbReference type="PANTHER" id="PTHR35936">
    <property type="entry name" value="MEMBRANE-BOUND LYTIC MUREIN TRANSGLYCOSYLASE F"/>
    <property type="match status" value="1"/>
</dbReference>
<dbReference type="SUPFAM" id="SSF53850">
    <property type="entry name" value="Periplasmic binding protein-like II"/>
    <property type="match status" value="1"/>
</dbReference>
<keyword evidence="2" id="KW-0812">Transmembrane</keyword>
<comment type="caution">
    <text evidence="4">The sequence shown here is derived from an EMBL/GenBank/DDBJ whole genome shotgun (WGS) entry which is preliminary data.</text>
</comment>
<feature type="domain" description="Solute-binding protein family 3/N-terminal" evidence="3">
    <location>
        <begin position="87"/>
        <end position="317"/>
    </location>
</feature>
<dbReference type="SMART" id="SM00062">
    <property type="entry name" value="PBPb"/>
    <property type="match status" value="1"/>
</dbReference>
<proteinExistence type="predicted"/>
<dbReference type="InterPro" id="IPR001638">
    <property type="entry name" value="Solute-binding_3/MltF_N"/>
</dbReference>
<keyword evidence="5" id="KW-1185">Reference proteome</keyword>
<accession>A0ABN0GKF4</accession>
<dbReference type="Pfam" id="PF00497">
    <property type="entry name" value="SBP_bac_3"/>
    <property type="match status" value="1"/>
</dbReference>
<dbReference type="EMBL" id="AILW01000004">
    <property type="protein sequence ID" value="EJF83460.1"/>
    <property type="molecule type" value="Genomic_DNA"/>
</dbReference>
<dbReference type="RefSeq" id="WP_005774367.1">
    <property type="nucleotide sequence ID" value="NZ_JH725140.1"/>
</dbReference>
<evidence type="ECO:0000259" key="3">
    <source>
        <dbReference type="SMART" id="SM00062"/>
    </source>
</evidence>
<dbReference type="PANTHER" id="PTHR35936:SF35">
    <property type="entry name" value="L-CYSTINE-BINDING PROTEIN TCYJ"/>
    <property type="match status" value="1"/>
</dbReference>
<dbReference type="Proteomes" id="UP000008942">
    <property type="component" value="Unassembled WGS sequence"/>
</dbReference>
<name>A0ABN0GKF4_BAREL</name>
<keyword evidence="2" id="KW-0472">Membrane</keyword>
<evidence type="ECO:0000313" key="4">
    <source>
        <dbReference type="EMBL" id="EJF83460.1"/>
    </source>
</evidence>
<dbReference type="Gene3D" id="3.40.190.10">
    <property type="entry name" value="Periplasmic binding protein-like II"/>
    <property type="match status" value="2"/>
</dbReference>
<evidence type="ECO:0000313" key="5">
    <source>
        <dbReference type="Proteomes" id="UP000008942"/>
    </source>
</evidence>
<evidence type="ECO:0000256" key="2">
    <source>
        <dbReference type="SAM" id="Phobius"/>
    </source>
</evidence>